<comment type="caution">
    <text evidence="4">The sequence shown here is derived from an EMBL/GenBank/DDBJ whole genome shotgun (WGS) entry which is preliminary data.</text>
</comment>
<feature type="transmembrane region" description="Helical" evidence="3">
    <location>
        <begin position="61"/>
        <end position="81"/>
    </location>
</feature>
<protein>
    <submittedName>
        <fullName evidence="4">Uncharacterized protein (TIGR02302 family)</fullName>
    </submittedName>
</protein>
<dbReference type="NCBIfam" id="TIGR02302">
    <property type="entry name" value="aProt_lowcomp"/>
    <property type="match status" value="1"/>
</dbReference>
<gene>
    <name evidence="4" type="ORF">FHS89_002056</name>
</gene>
<dbReference type="Pfam" id="PF13779">
    <property type="entry name" value="DUF4175"/>
    <property type="match status" value="1"/>
</dbReference>
<dbReference type="RefSeq" id="WP_184011240.1">
    <property type="nucleotide sequence ID" value="NZ_JACIJS010000005.1"/>
</dbReference>
<dbReference type="AlphaFoldDB" id="A0A840X2F8"/>
<feature type="compositionally biased region" description="Low complexity" evidence="2">
    <location>
        <begin position="656"/>
        <end position="672"/>
    </location>
</feature>
<feature type="region of interest" description="Disordered" evidence="2">
    <location>
        <begin position="705"/>
        <end position="816"/>
    </location>
</feature>
<evidence type="ECO:0000313" key="5">
    <source>
        <dbReference type="Proteomes" id="UP000553766"/>
    </source>
</evidence>
<evidence type="ECO:0000256" key="3">
    <source>
        <dbReference type="SAM" id="Phobius"/>
    </source>
</evidence>
<keyword evidence="3" id="KW-0812">Transmembrane</keyword>
<evidence type="ECO:0000256" key="1">
    <source>
        <dbReference type="SAM" id="Coils"/>
    </source>
</evidence>
<evidence type="ECO:0000313" key="4">
    <source>
        <dbReference type="EMBL" id="MBB5516036.1"/>
    </source>
</evidence>
<keyword evidence="1" id="KW-0175">Coiled coil</keyword>
<dbReference type="EMBL" id="JACIJS010000005">
    <property type="protein sequence ID" value="MBB5516036.1"/>
    <property type="molecule type" value="Genomic_DNA"/>
</dbReference>
<feature type="region of interest" description="Disordered" evidence="2">
    <location>
        <begin position="652"/>
        <end position="686"/>
    </location>
</feature>
<dbReference type="Proteomes" id="UP000553766">
    <property type="component" value="Unassembled WGS sequence"/>
</dbReference>
<keyword evidence="3" id="KW-0472">Membrane</keyword>
<evidence type="ECO:0000256" key="2">
    <source>
        <dbReference type="SAM" id="MobiDB-lite"/>
    </source>
</evidence>
<feature type="compositionally biased region" description="Basic and acidic residues" evidence="2">
    <location>
        <begin position="735"/>
        <end position="744"/>
    </location>
</feature>
<proteinExistence type="predicted"/>
<feature type="transmembrane region" description="Helical" evidence="3">
    <location>
        <begin position="154"/>
        <end position="171"/>
    </location>
</feature>
<feature type="transmembrane region" description="Helical" evidence="3">
    <location>
        <begin position="34"/>
        <end position="55"/>
    </location>
</feature>
<feature type="compositionally biased region" description="Polar residues" evidence="2">
    <location>
        <begin position="762"/>
        <end position="781"/>
    </location>
</feature>
<organism evidence="4 5">
    <name type="scientific">Rubricella aquisinus</name>
    <dbReference type="NCBI Taxonomy" id="2028108"/>
    <lineage>
        <taxon>Bacteria</taxon>
        <taxon>Pseudomonadati</taxon>
        <taxon>Pseudomonadota</taxon>
        <taxon>Alphaproteobacteria</taxon>
        <taxon>Rhodobacterales</taxon>
        <taxon>Paracoccaceae</taxon>
        <taxon>Rubricella</taxon>
    </lineage>
</organism>
<keyword evidence="3" id="KW-1133">Transmembrane helix</keyword>
<accession>A0A840X2F8</accession>
<feature type="coiled-coil region" evidence="1">
    <location>
        <begin position="501"/>
        <end position="609"/>
    </location>
</feature>
<sequence>MSAADHLTSTAQARISAAVTRTRLAMMAERGTRAFWPVWTILFFAISVESFGLLAGVSAPVFIGLHAVLILALVVFLVSGVRSYRHPSRAEARARLDADLPGRPLATLEDRPIIGADDAGAQAVWIAHLERMARAAERAKATAPDLRLSDRDPFALRLLAVVAIVTALLFSRGPSFEAVAPALTASGPQISAGPDFEGWATPPAYTGLPTLYLPDLTTGAPIPLPQGSEITLRLYGDADPTLEQSVTPDTVELAERGIGIRDATFTAVQSGIVALPGREDAARWQFTISPDAPPVATFDEAVRRSTGGSTEVIFSASDDFAVQQVTATVTLDLDAVERRYGLTADPDPMEPLQIDLPLPLSGDRDAFTETLVEDFSTHPLASHPVIITLEATDGAGQTSQPEVTQAVLPQRLFFDPVAAAVVEMRRDLLWAEANAKRVSQVLRATTHMPEDLNLPSGAYLALRSAITRLDLARLDDRVAVERDAIAAQLWDVALMIEDGALSDAQERLRRAQERLSEALESDASDEEIAQLMDELRDAMENYMEQMAREMMENPDRQQAQNMPEGPTMDGQDLQELLDQIQDLSEAGEREMAQAMLDQLAQMMENMQMQMAEGQNGQPQPGQGGTQEGLQDMLREQQNLADESFREMQREFRERMGQGQQPGQQPQPGEPQQGQGGDNPQSLGDGLGSLAERQEALREMLEGLRSQLPGDAEGEEGEAGRRALEDAEENMADATDALRNEDGGRALDQQAQAMENLREAMRQLSNEARQQAQNDQERNGTGQAMDDPNGQRDPLGRPVGAQGALDGRGTDLPDADAIGRSRALLDELRRRAGEQNRSVEERDYLRRLLERF</sequence>
<keyword evidence="5" id="KW-1185">Reference proteome</keyword>
<reference evidence="4 5" key="1">
    <citation type="submission" date="2020-08" db="EMBL/GenBank/DDBJ databases">
        <title>Genomic Encyclopedia of Type Strains, Phase IV (KMG-IV): sequencing the most valuable type-strain genomes for metagenomic binning, comparative biology and taxonomic classification.</title>
        <authorList>
            <person name="Goeker M."/>
        </authorList>
    </citation>
    <scope>NUCLEOTIDE SEQUENCE [LARGE SCALE GENOMIC DNA]</scope>
    <source>
        <strain evidence="4 5">DSM 103377</strain>
    </source>
</reference>
<dbReference type="InterPro" id="IPR012683">
    <property type="entry name" value="CHP02302_TM"/>
</dbReference>
<name>A0A840X2F8_9RHOB</name>